<sequence>MWLGIREKLFLQVDANPGMLGVGNYTVRTALGSGLGQLYGSSVLVGAAFARHFPSYGMGFLGADIQVGHTGLSLYPYAATDFGRHHQLNLRVGYRIPLGRK</sequence>
<organism evidence="1 2">
    <name type="scientific">Hymenobacter algoricola</name>
    <dbReference type="NCBI Taxonomy" id="486267"/>
    <lineage>
        <taxon>Bacteria</taxon>
        <taxon>Pseudomonadati</taxon>
        <taxon>Bacteroidota</taxon>
        <taxon>Cytophagia</taxon>
        <taxon>Cytophagales</taxon>
        <taxon>Hymenobacteraceae</taxon>
        <taxon>Hymenobacter</taxon>
    </lineage>
</organism>
<dbReference type="EMBL" id="BAABDH010000017">
    <property type="protein sequence ID" value="GAA3926248.1"/>
    <property type="molecule type" value="Genomic_DNA"/>
</dbReference>
<reference evidence="2" key="1">
    <citation type="journal article" date="2019" name="Int. J. Syst. Evol. Microbiol.">
        <title>The Global Catalogue of Microorganisms (GCM) 10K type strain sequencing project: providing services to taxonomists for standard genome sequencing and annotation.</title>
        <authorList>
            <consortium name="The Broad Institute Genomics Platform"/>
            <consortium name="The Broad Institute Genome Sequencing Center for Infectious Disease"/>
            <person name="Wu L."/>
            <person name="Ma J."/>
        </authorList>
    </citation>
    <scope>NUCLEOTIDE SEQUENCE [LARGE SCALE GENOMIC DNA]</scope>
    <source>
        <strain evidence="2">JCM 17214</strain>
    </source>
</reference>
<evidence type="ECO:0008006" key="3">
    <source>
        <dbReference type="Google" id="ProtNLM"/>
    </source>
</evidence>
<name>A0ABP7MM91_9BACT</name>
<comment type="caution">
    <text evidence="1">The sequence shown here is derived from an EMBL/GenBank/DDBJ whole genome shotgun (WGS) entry which is preliminary data.</text>
</comment>
<dbReference type="RefSeq" id="WP_345110977.1">
    <property type="nucleotide sequence ID" value="NZ_BAABDH010000017.1"/>
</dbReference>
<accession>A0ABP7MM91</accession>
<evidence type="ECO:0000313" key="1">
    <source>
        <dbReference type="EMBL" id="GAA3926248.1"/>
    </source>
</evidence>
<proteinExistence type="predicted"/>
<protein>
    <recommendedName>
        <fullName evidence="3">Type IX secretion system membrane protein PorP/SprF</fullName>
    </recommendedName>
</protein>
<dbReference type="Proteomes" id="UP001499909">
    <property type="component" value="Unassembled WGS sequence"/>
</dbReference>
<keyword evidence="2" id="KW-1185">Reference proteome</keyword>
<gene>
    <name evidence="1" type="ORF">GCM10022406_10170</name>
</gene>
<evidence type="ECO:0000313" key="2">
    <source>
        <dbReference type="Proteomes" id="UP001499909"/>
    </source>
</evidence>